<feature type="region of interest" description="Disordered" evidence="7">
    <location>
        <begin position="1162"/>
        <end position="1183"/>
    </location>
</feature>
<evidence type="ECO:0000256" key="7">
    <source>
        <dbReference type="SAM" id="MobiDB-lite"/>
    </source>
</evidence>
<keyword evidence="10" id="KW-1185">Reference proteome</keyword>
<evidence type="ECO:0000256" key="5">
    <source>
        <dbReference type="ARBA" id="ARBA00023242"/>
    </source>
</evidence>
<dbReference type="Gene3D" id="3.60.20.10">
    <property type="entry name" value="Glutamine Phosphoribosylpyrophosphate, subunit 1, domain 1"/>
    <property type="match status" value="1"/>
</dbReference>
<evidence type="ECO:0000259" key="8">
    <source>
        <dbReference type="PROSITE" id="PS00388"/>
    </source>
</evidence>
<feature type="region of interest" description="Disordered" evidence="7">
    <location>
        <begin position="1"/>
        <end position="327"/>
    </location>
</feature>
<dbReference type="InterPro" id="IPR001353">
    <property type="entry name" value="Proteasome_sua/b"/>
</dbReference>
<dbReference type="PANTHER" id="PTHR11599">
    <property type="entry name" value="PROTEASOME SUBUNIT ALPHA/BETA"/>
    <property type="match status" value="1"/>
</dbReference>
<feature type="compositionally biased region" description="Low complexity" evidence="7">
    <location>
        <begin position="1163"/>
        <end position="1174"/>
    </location>
</feature>
<feature type="region of interest" description="Disordered" evidence="7">
    <location>
        <begin position="593"/>
        <end position="642"/>
    </location>
</feature>
<feature type="compositionally biased region" description="Basic and acidic residues" evidence="7">
    <location>
        <begin position="480"/>
        <end position="489"/>
    </location>
</feature>
<comment type="similarity">
    <text evidence="6">Belongs to the peptidase T1A family.</text>
</comment>
<dbReference type="EMBL" id="DF848493">
    <property type="protein sequence ID" value="GAT53840.1"/>
    <property type="molecule type" value="Genomic_DNA"/>
</dbReference>
<dbReference type="InterPro" id="IPR029055">
    <property type="entry name" value="Ntn_hydrolases_N"/>
</dbReference>
<dbReference type="InterPro" id="IPR050115">
    <property type="entry name" value="Proteasome_alpha"/>
</dbReference>
<feature type="compositionally biased region" description="Gly residues" evidence="7">
    <location>
        <begin position="195"/>
        <end position="216"/>
    </location>
</feature>
<organism evidence="9 10">
    <name type="scientific">Mycena chlorophos</name>
    <name type="common">Agaric fungus</name>
    <name type="synonym">Agaricus chlorophos</name>
    <dbReference type="NCBI Taxonomy" id="658473"/>
    <lineage>
        <taxon>Eukaryota</taxon>
        <taxon>Fungi</taxon>
        <taxon>Dikarya</taxon>
        <taxon>Basidiomycota</taxon>
        <taxon>Agaricomycotina</taxon>
        <taxon>Agaricomycetes</taxon>
        <taxon>Agaricomycetidae</taxon>
        <taxon>Agaricales</taxon>
        <taxon>Marasmiineae</taxon>
        <taxon>Mycenaceae</taxon>
        <taxon>Mycena</taxon>
    </lineage>
</organism>
<evidence type="ECO:0000256" key="6">
    <source>
        <dbReference type="PROSITE-ProRule" id="PRU00808"/>
    </source>
</evidence>
<feature type="compositionally biased region" description="Low complexity" evidence="7">
    <location>
        <begin position="131"/>
        <end position="143"/>
    </location>
</feature>
<dbReference type="InterPro" id="IPR035144">
    <property type="entry name" value="Proteasome_alpha1"/>
</dbReference>
<feature type="compositionally biased region" description="Pro residues" evidence="7">
    <location>
        <begin position="7"/>
        <end position="24"/>
    </location>
</feature>
<evidence type="ECO:0000313" key="10">
    <source>
        <dbReference type="Proteomes" id="UP000815677"/>
    </source>
</evidence>
<dbReference type="CDD" id="cd03749">
    <property type="entry name" value="proteasome_alpha_type_1"/>
    <property type="match status" value="1"/>
</dbReference>
<dbReference type="InterPro" id="IPR000426">
    <property type="entry name" value="Proteasome_asu_N"/>
</dbReference>
<dbReference type="Pfam" id="PF00227">
    <property type="entry name" value="Proteasome"/>
    <property type="match status" value="1"/>
</dbReference>
<feature type="compositionally biased region" description="Pro residues" evidence="7">
    <location>
        <begin position="120"/>
        <end position="130"/>
    </location>
</feature>
<feature type="compositionally biased region" description="Pro residues" evidence="7">
    <location>
        <begin position="544"/>
        <end position="554"/>
    </location>
</feature>
<dbReference type="GO" id="GO:0000502">
    <property type="term" value="C:proteasome complex"/>
    <property type="evidence" value="ECO:0007669"/>
    <property type="project" value="UniProtKB-KW"/>
</dbReference>
<keyword evidence="4 6" id="KW-0647">Proteasome</keyword>
<reference evidence="9" key="1">
    <citation type="submission" date="2014-09" db="EMBL/GenBank/DDBJ databases">
        <title>Genome sequence of the luminous mushroom Mycena chlorophos for searching fungal bioluminescence genes.</title>
        <authorList>
            <person name="Tanaka Y."/>
            <person name="Kasuga D."/>
            <person name="Oba Y."/>
            <person name="Hase S."/>
            <person name="Sato K."/>
            <person name="Oba Y."/>
            <person name="Sakakibara Y."/>
        </authorList>
    </citation>
    <scope>NUCLEOTIDE SEQUENCE</scope>
</reference>
<dbReference type="SMART" id="SM00948">
    <property type="entry name" value="Proteasome_A_N"/>
    <property type="match status" value="1"/>
</dbReference>
<feature type="compositionally biased region" description="Low complexity" evidence="7">
    <location>
        <begin position="25"/>
        <end position="40"/>
    </location>
</feature>
<feature type="compositionally biased region" description="Low complexity" evidence="7">
    <location>
        <begin position="614"/>
        <end position="623"/>
    </location>
</feature>
<feature type="region of interest" description="Disordered" evidence="7">
    <location>
        <begin position="355"/>
        <end position="562"/>
    </location>
</feature>
<dbReference type="SUPFAM" id="SSF56235">
    <property type="entry name" value="N-terminal nucleophile aminohydrolases (Ntn hydrolases)"/>
    <property type="match status" value="1"/>
</dbReference>
<feature type="compositionally biased region" description="Polar residues" evidence="7">
    <location>
        <begin position="601"/>
        <end position="613"/>
    </location>
</feature>
<feature type="compositionally biased region" description="Low complexity" evidence="7">
    <location>
        <begin position="217"/>
        <end position="232"/>
    </location>
</feature>
<dbReference type="Pfam" id="PF10584">
    <property type="entry name" value="Proteasome_A_N"/>
    <property type="match status" value="1"/>
</dbReference>
<dbReference type="PROSITE" id="PS51475">
    <property type="entry name" value="PROTEASOME_ALPHA_2"/>
    <property type="match status" value="1"/>
</dbReference>
<evidence type="ECO:0000313" key="9">
    <source>
        <dbReference type="EMBL" id="GAT53840.1"/>
    </source>
</evidence>
<gene>
    <name evidence="9" type="ORF">MCHLO_10753</name>
</gene>
<feature type="compositionally biased region" description="Polar residues" evidence="7">
    <location>
        <begin position="398"/>
        <end position="409"/>
    </location>
</feature>
<feature type="compositionally biased region" description="Pro residues" evidence="7">
    <location>
        <begin position="86"/>
        <end position="95"/>
    </location>
</feature>
<evidence type="ECO:0000256" key="3">
    <source>
        <dbReference type="ARBA" id="ARBA00022490"/>
    </source>
</evidence>
<proteinExistence type="inferred from homology"/>
<feature type="domain" description="Proteasome alpha-type subunits" evidence="8">
    <location>
        <begin position="916"/>
        <end position="938"/>
    </location>
</feature>
<comment type="subcellular location">
    <subcellularLocation>
        <location evidence="2">Cytoplasm</location>
    </subcellularLocation>
    <subcellularLocation>
        <location evidence="1">Nucleus</location>
    </subcellularLocation>
</comment>
<dbReference type="InterPro" id="IPR023332">
    <property type="entry name" value="Proteasome_alpha-type"/>
</dbReference>
<keyword evidence="5" id="KW-0539">Nucleus</keyword>
<evidence type="ECO:0000256" key="2">
    <source>
        <dbReference type="ARBA" id="ARBA00004496"/>
    </source>
</evidence>
<feature type="compositionally biased region" description="Polar residues" evidence="7">
    <location>
        <begin position="624"/>
        <end position="641"/>
    </location>
</feature>
<keyword evidence="3" id="KW-0963">Cytoplasm</keyword>
<feature type="compositionally biased region" description="Low complexity" evidence="7">
    <location>
        <begin position="170"/>
        <end position="189"/>
    </location>
</feature>
<name>A0ABQ0LRT5_MYCCL</name>
<dbReference type="Proteomes" id="UP000815677">
    <property type="component" value="Unassembled WGS sequence"/>
</dbReference>
<evidence type="ECO:0000256" key="1">
    <source>
        <dbReference type="ARBA" id="ARBA00004123"/>
    </source>
</evidence>
<evidence type="ECO:0000256" key="4">
    <source>
        <dbReference type="ARBA" id="ARBA00022942"/>
    </source>
</evidence>
<protein>
    <submittedName>
        <fullName evidence="9">Proteasome subunit alpha type 1</fullName>
    </submittedName>
</protein>
<sequence>MNKNPFVPAPSYQPPLPPGPPPGAPAEFPAYWAAPQPAQAGYNAQWTPAQPVRPPAQNPFENYGYGNNWRPPQPPITQHPGHFAPAAPPAPPPGYNPYQPAVGYPQPYVPQAQPMTAFVPHPPQQPPQPQFFPQQQQQRQPNPMHHTPPHQLPPAKRPRFDGPVQNNRGPSAPQPQFQPQQPPQMQQAPIFSGAQRGGPPGSVGRGGQQGSRGRGGSFNNSNSNRGGAPMSGRGRGGGSSGSFAGSTNGRGGGQTRGHGSRGNFGNKDFHNRRGGGSFGGAGGSGSFSNNNSGSFRGRNQTRNNNSSFGTRDGPSNSSFGSGKKDENRRTLTDFKIVGLEIRELAWTWGVVPSSVKAEPEEVSLSSEPKAPADGPKPVSDAGPPSRLRIYFHTPVTAVDSQPIPNNASFSLDALPSDSRKGKRKKIESDDGDDEAEQRRGDWLMAAITGDEPEGGGHDHDEHFDGEESEAADGDGTFSAMDHDARDHPDGSLSAPLPAGDDASSYSVSVSDGSVSTLVSSSLGEHPLSKLDEEEPILPDVDRAPTPPVEEPPSSAPSAGTNALSGAATLLSVENDDAGAGTSMAAEPTILVSSDTHEEPEQSQGFEATQIDEQSLSASAASTSQNGGDSQMPSQTLKTSTKVPAANRLSISYEGGNRRLVLDAEIVEGMTLFRKEGRAEVKMNLVTDGDVGLKGVYMETLSDVTKSYHQIESTTSSSDFPPFSQATPPLPVTLFIYLDTVRPLSEPKWVKTGDIPEWLKSLFGRMFWFAGDAAESWEKKIVVSDPDPPPTLLTVLEGWATSSGAGTLVERQKFLKTHLNEMDNVLEILLRLVRGNQPTPLASQTGSPLTGPLLSSIGPGSIHGAQQTPVSLAVLAMFRMTLEYAGRAGGEQAKADAEQHSTRVPRLNPTVMFRNTYDSDNTVFSPQGRLHQVEYALEAVKQGSAAVGLRSKTHAILLALKRSTGELASYQQKMFRIDDHVGIAIAGLTSDARVLSNFMRQQAMSSRMIFNRPVPVNRLVGAIADKAQVNTQEYGRRPYGVGFLVIGQDQSGPHLYEFSPAGNSYEYYAMSIGARSQSAKTYLEKHYKTFDDCSLEDLVRHGLHALRETLQQDKELNINNTSIGILGPAATHETGVSGVGAFRILDGEKVKVFLDSMVPKETADAPAAAAAPAPAADEDVQMEG</sequence>
<feature type="compositionally biased region" description="Low complexity" evidence="7">
    <location>
        <begin position="286"/>
        <end position="298"/>
    </location>
</feature>
<feature type="compositionally biased region" description="Acidic residues" evidence="7">
    <location>
        <begin position="463"/>
        <end position="472"/>
    </location>
</feature>
<feature type="compositionally biased region" description="Gly residues" evidence="7">
    <location>
        <begin position="248"/>
        <end position="262"/>
    </location>
</feature>
<feature type="compositionally biased region" description="Polar residues" evidence="7">
    <location>
        <begin position="300"/>
        <end position="320"/>
    </location>
</feature>
<feature type="compositionally biased region" description="Low complexity" evidence="7">
    <location>
        <begin position="503"/>
        <end position="521"/>
    </location>
</feature>
<feature type="compositionally biased region" description="Gly residues" evidence="7">
    <location>
        <begin position="274"/>
        <end position="285"/>
    </location>
</feature>
<accession>A0ABQ0LRT5</accession>
<dbReference type="PROSITE" id="PS00388">
    <property type="entry name" value="PROTEASOME_ALPHA_1"/>
    <property type="match status" value="1"/>
</dbReference>